<dbReference type="RefSeq" id="WP_283433090.1">
    <property type="nucleotide sequence ID" value="NZ_FXUG01000007.1"/>
</dbReference>
<evidence type="ECO:0000256" key="5">
    <source>
        <dbReference type="ARBA" id="ARBA00023136"/>
    </source>
</evidence>
<keyword evidence="2" id="KW-1003">Cell membrane</keyword>
<protein>
    <submittedName>
        <fullName evidence="8">Uncharacterized membrane protein YckC, RDD family</fullName>
    </submittedName>
</protein>
<feature type="transmembrane region" description="Helical" evidence="6">
    <location>
        <begin position="59"/>
        <end position="75"/>
    </location>
</feature>
<evidence type="ECO:0000256" key="6">
    <source>
        <dbReference type="SAM" id="Phobius"/>
    </source>
</evidence>
<gene>
    <name evidence="8" type="ORF">SAMN06265222_1072</name>
</gene>
<dbReference type="PANTHER" id="PTHR36115">
    <property type="entry name" value="PROLINE-RICH ANTIGEN HOMOLOG-RELATED"/>
    <property type="match status" value="1"/>
</dbReference>
<accession>A0ABY1QA39</accession>
<reference evidence="8 9" key="1">
    <citation type="submission" date="2017-05" db="EMBL/GenBank/DDBJ databases">
        <authorList>
            <person name="Varghese N."/>
            <person name="Submissions S."/>
        </authorList>
    </citation>
    <scope>NUCLEOTIDE SEQUENCE [LARGE SCALE GENOMIC DNA]</scope>
    <source>
        <strain evidence="8 9">DSM 25457</strain>
    </source>
</reference>
<evidence type="ECO:0000256" key="2">
    <source>
        <dbReference type="ARBA" id="ARBA00022475"/>
    </source>
</evidence>
<evidence type="ECO:0000256" key="1">
    <source>
        <dbReference type="ARBA" id="ARBA00004651"/>
    </source>
</evidence>
<comment type="subcellular location">
    <subcellularLocation>
        <location evidence="1">Cell membrane</location>
        <topology evidence="1">Multi-pass membrane protein</topology>
    </subcellularLocation>
</comment>
<dbReference type="InterPro" id="IPR051791">
    <property type="entry name" value="Pra-immunoreactive"/>
</dbReference>
<proteinExistence type="predicted"/>
<evidence type="ECO:0000256" key="4">
    <source>
        <dbReference type="ARBA" id="ARBA00022989"/>
    </source>
</evidence>
<feature type="domain" description="RDD" evidence="7">
    <location>
        <begin position="17"/>
        <end position="143"/>
    </location>
</feature>
<feature type="transmembrane region" description="Helical" evidence="6">
    <location>
        <begin position="87"/>
        <end position="105"/>
    </location>
</feature>
<dbReference type="PANTHER" id="PTHR36115:SF6">
    <property type="entry name" value="PROLINE-RICH ANTIGEN HOMOLOG"/>
    <property type="match status" value="1"/>
</dbReference>
<keyword evidence="5 6" id="KW-0472">Membrane</keyword>
<evidence type="ECO:0000256" key="3">
    <source>
        <dbReference type="ARBA" id="ARBA00022692"/>
    </source>
</evidence>
<evidence type="ECO:0000313" key="9">
    <source>
        <dbReference type="Proteomes" id="UP001158067"/>
    </source>
</evidence>
<keyword evidence="9" id="KW-1185">Reference proteome</keyword>
<dbReference type="InterPro" id="IPR010432">
    <property type="entry name" value="RDD"/>
</dbReference>
<organism evidence="8 9">
    <name type="scientific">Neorhodopirellula lusitana</name>
    <dbReference type="NCBI Taxonomy" id="445327"/>
    <lineage>
        <taxon>Bacteria</taxon>
        <taxon>Pseudomonadati</taxon>
        <taxon>Planctomycetota</taxon>
        <taxon>Planctomycetia</taxon>
        <taxon>Pirellulales</taxon>
        <taxon>Pirellulaceae</taxon>
        <taxon>Neorhodopirellula</taxon>
    </lineage>
</organism>
<evidence type="ECO:0000259" key="7">
    <source>
        <dbReference type="Pfam" id="PF06271"/>
    </source>
</evidence>
<name>A0ABY1QA39_9BACT</name>
<dbReference type="Proteomes" id="UP001158067">
    <property type="component" value="Unassembled WGS sequence"/>
</dbReference>
<keyword evidence="3 6" id="KW-0812">Transmembrane</keyword>
<dbReference type="Pfam" id="PF06271">
    <property type="entry name" value="RDD"/>
    <property type="match status" value="1"/>
</dbReference>
<comment type="caution">
    <text evidence="8">The sequence shown here is derived from an EMBL/GenBank/DDBJ whole genome shotgun (WGS) entry which is preliminary data.</text>
</comment>
<dbReference type="EMBL" id="FXUG01000007">
    <property type="protein sequence ID" value="SMP60847.1"/>
    <property type="molecule type" value="Genomic_DNA"/>
</dbReference>
<sequence>MHDRSLGDGVYYDSQDYASFIRRIGVIVIDSVVLVFLSIVLWSTLLVVYDEFGFTDDPVRLFSVLAALGVWLYSVPLKRSRFRTVGYRVLGLMIVATKGGPPSLLTMTFRSLLWLFGPFNFLLDLAWLGADTEGQTLRDCYAGTYVVRNGARPIGTAPMHLTRYNGAGLTLAYPRVCRPSKDSPLAE</sequence>
<evidence type="ECO:0000313" key="8">
    <source>
        <dbReference type="EMBL" id="SMP60847.1"/>
    </source>
</evidence>
<keyword evidence="4 6" id="KW-1133">Transmembrane helix</keyword>
<feature type="transmembrane region" description="Helical" evidence="6">
    <location>
        <begin position="24"/>
        <end position="47"/>
    </location>
</feature>